<keyword evidence="1" id="KW-0472">Membrane</keyword>
<feature type="transmembrane region" description="Helical" evidence="1">
    <location>
        <begin position="134"/>
        <end position="152"/>
    </location>
</feature>
<name>A0ABW3ZM14_9RHOB</name>
<evidence type="ECO:0000313" key="2">
    <source>
        <dbReference type="EMBL" id="MFD1344099.1"/>
    </source>
</evidence>
<dbReference type="Proteomes" id="UP001597135">
    <property type="component" value="Unassembled WGS sequence"/>
</dbReference>
<reference evidence="3" key="1">
    <citation type="journal article" date="2019" name="Int. J. Syst. Evol. Microbiol.">
        <title>The Global Catalogue of Microorganisms (GCM) 10K type strain sequencing project: providing services to taxonomists for standard genome sequencing and annotation.</title>
        <authorList>
            <consortium name="The Broad Institute Genomics Platform"/>
            <consortium name="The Broad Institute Genome Sequencing Center for Infectious Disease"/>
            <person name="Wu L."/>
            <person name="Ma J."/>
        </authorList>
    </citation>
    <scope>NUCLEOTIDE SEQUENCE [LARGE SCALE GENOMIC DNA]</scope>
    <source>
        <strain evidence="3">CCUG 62953</strain>
    </source>
</reference>
<dbReference type="RefSeq" id="WP_386805613.1">
    <property type="nucleotide sequence ID" value="NZ_JBHTMU010000038.1"/>
</dbReference>
<feature type="transmembrane region" description="Helical" evidence="1">
    <location>
        <begin position="33"/>
        <end position="56"/>
    </location>
</feature>
<keyword evidence="3" id="KW-1185">Reference proteome</keyword>
<feature type="transmembrane region" description="Helical" evidence="1">
    <location>
        <begin position="164"/>
        <end position="187"/>
    </location>
</feature>
<evidence type="ECO:0000313" key="3">
    <source>
        <dbReference type="Proteomes" id="UP001597135"/>
    </source>
</evidence>
<feature type="transmembrane region" description="Helical" evidence="1">
    <location>
        <begin position="68"/>
        <end position="91"/>
    </location>
</feature>
<evidence type="ECO:0000256" key="1">
    <source>
        <dbReference type="SAM" id="Phobius"/>
    </source>
</evidence>
<keyword evidence="1" id="KW-1133">Transmembrane helix</keyword>
<gene>
    <name evidence="2" type="ORF">ACFQ4E_16835</name>
</gene>
<proteinExistence type="predicted"/>
<sequence length="196" mass="20946">MSMARLWPLFWQSLATPREIGAWLIGLGLGREVLLLAFGLVLVLQTAFMTTLVTLVDPETMPIPLLRQPLVFMLGLGGMLALFAVLLTWAGRMAGGTAQLEEMGLLLIWLQGLRLALQLAVLVLSFALPALSPLLLMAGTALSFWILVNFVAAAHRFDGLGRALLVLVMAAFGLAMGISILLGMIGATTLGMNGYV</sequence>
<keyword evidence="1" id="KW-0812">Transmembrane</keyword>
<protein>
    <recommendedName>
        <fullName evidence="4">Yip1 domain protein</fullName>
    </recommendedName>
</protein>
<dbReference type="EMBL" id="JBHTMU010000038">
    <property type="protein sequence ID" value="MFD1344099.1"/>
    <property type="molecule type" value="Genomic_DNA"/>
</dbReference>
<accession>A0ABW3ZM14</accession>
<evidence type="ECO:0008006" key="4">
    <source>
        <dbReference type="Google" id="ProtNLM"/>
    </source>
</evidence>
<feature type="transmembrane region" description="Helical" evidence="1">
    <location>
        <begin position="103"/>
        <end position="128"/>
    </location>
</feature>
<comment type="caution">
    <text evidence="2">The sequence shown here is derived from an EMBL/GenBank/DDBJ whole genome shotgun (WGS) entry which is preliminary data.</text>
</comment>
<organism evidence="2 3">
    <name type="scientific">Litorisediminicola beolgyonensis</name>
    <dbReference type="NCBI Taxonomy" id="1173614"/>
    <lineage>
        <taxon>Bacteria</taxon>
        <taxon>Pseudomonadati</taxon>
        <taxon>Pseudomonadota</taxon>
        <taxon>Alphaproteobacteria</taxon>
        <taxon>Rhodobacterales</taxon>
        <taxon>Paracoccaceae</taxon>
        <taxon>Litorisediminicola</taxon>
    </lineage>
</organism>